<name>A0A7T8GWU5_CALRO</name>
<dbReference type="OrthoDB" id="642895at2759"/>
<proteinExistence type="predicted"/>
<dbReference type="AlphaFoldDB" id="A0A7T8GWU5"/>
<protein>
    <submittedName>
        <fullName evidence="2">Uncharacterized protein</fullName>
    </submittedName>
</protein>
<feature type="region of interest" description="Disordered" evidence="1">
    <location>
        <begin position="33"/>
        <end position="71"/>
    </location>
</feature>
<reference evidence="3" key="1">
    <citation type="submission" date="2021-01" db="EMBL/GenBank/DDBJ databases">
        <title>Caligus Genome Assembly.</title>
        <authorList>
            <person name="Gallardo-Escarate C."/>
        </authorList>
    </citation>
    <scope>NUCLEOTIDE SEQUENCE [LARGE SCALE GENOMIC DNA]</scope>
</reference>
<evidence type="ECO:0000313" key="2">
    <source>
        <dbReference type="EMBL" id="QQP39289.1"/>
    </source>
</evidence>
<accession>A0A7T8GWU5</accession>
<dbReference type="EMBL" id="CP045903">
    <property type="protein sequence ID" value="QQP39289.1"/>
    <property type="molecule type" value="Genomic_DNA"/>
</dbReference>
<evidence type="ECO:0000313" key="3">
    <source>
        <dbReference type="Proteomes" id="UP000595437"/>
    </source>
</evidence>
<evidence type="ECO:0000256" key="1">
    <source>
        <dbReference type="SAM" id="MobiDB-lite"/>
    </source>
</evidence>
<feature type="compositionally biased region" description="Polar residues" evidence="1">
    <location>
        <begin position="33"/>
        <end position="43"/>
    </location>
</feature>
<keyword evidence="3" id="KW-1185">Reference proteome</keyword>
<sequence length="84" mass="9759">MENQIREHEENIQREKMEKALAKKELIIQESRYGSTPAKLNSTSKRKAPQSVDVNMSKRKRTDSTRGTINSTRSVRTLLKCKRI</sequence>
<organism evidence="2 3">
    <name type="scientific">Caligus rogercresseyi</name>
    <name type="common">Sea louse</name>
    <dbReference type="NCBI Taxonomy" id="217165"/>
    <lineage>
        <taxon>Eukaryota</taxon>
        <taxon>Metazoa</taxon>
        <taxon>Ecdysozoa</taxon>
        <taxon>Arthropoda</taxon>
        <taxon>Crustacea</taxon>
        <taxon>Multicrustacea</taxon>
        <taxon>Hexanauplia</taxon>
        <taxon>Copepoda</taxon>
        <taxon>Siphonostomatoida</taxon>
        <taxon>Caligidae</taxon>
        <taxon>Caligus</taxon>
    </lineage>
</organism>
<gene>
    <name evidence="2" type="ORF">FKW44_020121</name>
</gene>
<dbReference type="Proteomes" id="UP000595437">
    <property type="component" value="Chromosome 14"/>
</dbReference>